<proteinExistence type="inferred from homology"/>
<name>A0ABR2H330_9EUKA</name>
<comment type="caution">
    <text evidence="7">The sequence shown here is derived from an EMBL/GenBank/DDBJ whole genome shotgun (WGS) entry which is preliminary data.</text>
</comment>
<evidence type="ECO:0000256" key="4">
    <source>
        <dbReference type="PROSITE-ProRule" id="PRU00508"/>
    </source>
</evidence>
<evidence type="ECO:0000313" key="7">
    <source>
        <dbReference type="EMBL" id="KAK8840619.1"/>
    </source>
</evidence>
<keyword evidence="5" id="KW-0833">Ubl conjugation pathway</keyword>
<dbReference type="SMART" id="SM00396">
    <property type="entry name" value="ZnF_UBR1"/>
    <property type="match status" value="1"/>
</dbReference>
<comment type="catalytic activity">
    <reaction evidence="5">
        <text>S-ubiquitinyl-[E2 ubiquitin-conjugating enzyme]-L-cysteine + [acceptor protein]-L-lysine = [E2 ubiquitin-conjugating enzyme]-L-cysteine + N(6)-ubiquitinyl-[acceptor protein]-L-lysine.</text>
        <dbReference type="EC" id="2.3.2.27"/>
    </reaction>
</comment>
<comment type="function">
    <text evidence="5">Ubiquitin ligase protein which is a component of the N-end rule pathway. Recognizes and binds to proteins bearing specific N-terminal residues that are destabilizing according to the N-end rule, leading to their ubiquitination and subsequent degradation.</text>
</comment>
<evidence type="ECO:0000259" key="6">
    <source>
        <dbReference type="PROSITE" id="PS51157"/>
    </source>
</evidence>
<dbReference type="Gene3D" id="2.10.110.30">
    <property type="match status" value="1"/>
</dbReference>
<keyword evidence="5" id="KW-0808">Transferase</keyword>
<organism evidence="7 8">
    <name type="scientific">Tritrichomonas musculus</name>
    <dbReference type="NCBI Taxonomy" id="1915356"/>
    <lineage>
        <taxon>Eukaryota</taxon>
        <taxon>Metamonada</taxon>
        <taxon>Parabasalia</taxon>
        <taxon>Tritrichomonadida</taxon>
        <taxon>Tritrichomonadidae</taxon>
        <taxon>Tritrichomonas</taxon>
    </lineage>
</organism>
<dbReference type="CDD" id="cd19670">
    <property type="entry name" value="UBR-box_UBR1_2_3"/>
    <property type="match status" value="1"/>
</dbReference>
<dbReference type="Pfam" id="PF02207">
    <property type="entry name" value="zf-UBR"/>
    <property type="match status" value="1"/>
</dbReference>
<protein>
    <recommendedName>
        <fullName evidence="5">E3 ubiquitin-protein ligase</fullName>
        <ecNumber evidence="5">2.3.2.27</ecNumber>
    </recommendedName>
</protein>
<dbReference type="EC" id="2.3.2.27" evidence="5"/>
<evidence type="ECO:0000256" key="5">
    <source>
        <dbReference type="RuleBase" id="RU366018"/>
    </source>
</evidence>
<evidence type="ECO:0000313" key="8">
    <source>
        <dbReference type="Proteomes" id="UP001470230"/>
    </source>
</evidence>
<dbReference type="InterPro" id="IPR003126">
    <property type="entry name" value="Znf_UBR"/>
</dbReference>
<evidence type="ECO:0000256" key="3">
    <source>
        <dbReference type="ARBA" id="ARBA00022833"/>
    </source>
</evidence>
<gene>
    <name evidence="7" type="ORF">M9Y10_030391</name>
</gene>
<dbReference type="PANTHER" id="PTHR21497">
    <property type="entry name" value="UBIQUITIN LIGASE E3 ALPHA-RELATED"/>
    <property type="match status" value="1"/>
</dbReference>
<keyword evidence="1 5" id="KW-0479">Metal-binding</keyword>
<comment type="pathway">
    <text evidence="5">Protein modification; protein ubiquitination.</text>
</comment>
<sequence>MEKNENEEIRVLTKKIINEIEKRPERSVSFFESVFLGDNPSSITFDKYLEQLQKTLKKCTCQGSWTHNQLVIHCLDCQKTIGSCICVKCFLKGNHQGHKIMIAHADIASCDCGDPAFWSPEGFCSDHPGPESNPELTQLQRDTRVKTISISKAIFSKYINISQTNPTLFCTITDFLSKIVSIGDAMRRCVVIGIQGSFTIYLLLTNCYKIPNFAAEKFLNFLGSIVGDQVFRRFFTISFLNDFPRFCSYNHSNATKSNPDTSIDIVYRFTFHAATIPLISDLIKKFVFDWKTVFINSIKIIFENSLKKMSKSYKEAVYLTYSMDRIYTIIKGLFLSVKNDDKNLVKMVEDFGSFIVKYEFSSPFTRVFGDKYDDPKEIQLIQFNIYYYIYQLAYQFTSFKIVTKEPLNLMKKFFNSFFFKSIDKSYKPEPNSVDRGFHYRSVLDKNVKLSQSFATHLLAYGCLNLKEKKNLFDFVSEVTNDQELFLKNWAVIPLRFYAALNLANFDFFVRNDDNEIASLLSYRYSRNLKYRFFPMFSLLQSLLKATKDVDSFFMMIISTFGFFNVEKKDVSNHFDENDQRIILFILFHFILCLIFDTFCAEYNFFSIRKMCVISELMVKDLTIDEINSIWYDDQFYDNFYEDLLSFTSKKKTKDGSKFHLTDNSEWHPLLPYIKVPTIIPLIQKFIHDNPDSLINFPKLPSDSEHLLFSPVLWSLEFFILSKKCCRDYQIIQQLVFNALIITSQNQENFYKNNKVEGDENNDVLNVDDFSDLATKLKKLTFPQFLRKRIVFDGVQNSMIDLIGGFGKIGLMVLTRMNISSEFDKSASMKEEILKKNRERAKNLKMQIMNNFNKQQKSFQSAPILGSEDDENDENQEESQKMECSICHLENKDDCFVYPALIYKSPLSSYINWRFRDAKISSSSNKVDLSDVPESFETFNCVRICCHPIHSKCIQKKHFICPADRCPRNSSIPIIAGLYENDSELSKSVLSQAEKFVKRAYYKDLKFAVYCLSSQIEVLEMRHRSNPDCLDDTTIQLSLRNIYLCIWHVLRNESQKVLSSNNNDDDIDVFHDEEDEVITRKSIKLSSFMKYILQSLQFDEIRAEKEKLNMVDFLNQTEIEKDLESDYKTLRFLRCAAIFDHFARSCKIIDKKNDSEFIDWDEILSSNYLCNFFNVPDAFKKFVNPGENIDHASDDEMVLPMFKLIDVPKNFLDFIHQPFNAPVLDFGEEESVICLLTGKIIKIPIDEFNNFDLRELIEEKFGNSFSIFLRLNAKYASQVFVLNYEFDYYLKLSSFYRDQFGDTDIGMERGSLLYLNEVSQEDIIDNFLSGLWTNRISFS</sequence>
<feature type="domain" description="UBR-type" evidence="6">
    <location>
        <begin position="59"/>
        <end position="129"/>
    </location>
</feature>
<comment type="similarity">
    <text evidence="5">Belongs to the E3 ubiquitin-protein ligase UBR1-like family.</text>
</comment>
<dbReference type="InterPro" id="IPR039164">
    <property type="entry name" value="UBR1-like"/>
</dbReference>
<keyword evidence="8" id="KW-1185">Reference proteome</keyword>
<evidence type="ECO:0000256" key="2">
    <source>
        <dbReference type="ARBA" id="ARBA00022771"/>
    </source>
</evidence>
<reference evidence="7 8" key="1">
    <citation type="submission" date="2024-04" db="EMBL/GenBank/DDBJ databases">
        <title>Tritrichomonas musculus Genome.</title>
        <authorList>
            <person name="Alves-Ferreira E."/>
            <person name="Grigg M."/>
            <person name="Lorenzi H."/>
            <person name="Galac M."/>
        </authorList>
    </citation>
    <scope>NUCLEOTIDE SEQUENCE [LARGE SCALE GENOMIC DNA]</scope>
    <source>
        <strain evidence="7 8">EAF2021</strain>
    </source>
</reference>
<keyword evidence="2 5" id="KW-0863">Zinc-finger</keyword>
<dbReference type="Proteomes" id="UP001470230">
    <property type="component" value="Unassembled WGS sequence"/>
</dbReference>
<evidence type="ECO:0000256" key="1">
    <source>
        <dbReference type="ARBA" id="ARBA00022723"/>
    </source>
</evidence>
<dbReference type="PANTHER" id="PTHR21497:SF24">
    <property type="entry name" value="E3 UBIQUITIN-PROTEIN LIGASE UBR1"/>
    <property type="match status" value="1"/>
</dbReference>
<dbReference type="PROSITE" id="PS51157">
    <property type="entry name" value="ZF_UBR"/>
    <property type="match status" value="1"/>
</dbReference>
<feature type="zinc finger region" description="UBR-type" evidence="4">
    <location>
        <begin position="59"/>
        <end position="129"/>
    </location>
</feature>
<keyword evidence="3 5" id="KW-0862">Zinc</keyword>
<accession>A0ABR2H330</accession>
<dbReference type="EMBL" id="JAPFFF010000044">
    <property type="protein sequence ID" value="KAK8840619.1"/>
    <property type="molecule type" value="Genomic_DNA"/>
</dbReference>